<keyword evidence="4" id="KW-1185">Reference proteome</keyword>
<feature type="signal peptide" evidence="2">
    <location>
        <begin position="1"/>
        <end position="25"/>
    </location>
</feature>
<protein>
    <recommendedName>
        <fullName evidence="5">Antifreeze protein</fullName>
    </recommendedName>
</protein>
<evidence type="ECO:0008006" key="5">
    <source>
        <dbReference type="Google" id="ProtNLM"/>
    </source>
</evidence>
<feature type="region of interest" description="Disordered" evidence="1">
    <location>
        <begin position="131"/>
        <end position="154"/>
    </location>
</feature>
<feature type="compositionally biased region" description="Low complexity" evidence="1">
    <location>
        <begin position="194"/>
        <end position="210"/>
    </location>
</feature>
<evidence type="ECO:0000313" key="3">
    <source>
        <dbReference type="EMBL" id="MBA8878360.1"/>
    </source>
</evidence>
<dbReference type="EMBL" id="JACGXN010000002">
    <property type="protein sequence ID" value="MBA8878360.1"/>
    <property type="molecule type" value="Genomic_DNA"/>
</dbReference>
<comment type="caution">
    <text evidence="3">The sequence shown here is derived from an EMBL/GenBank/DDBJ whole genome shotgun (WGS) entry which is preliminary data.</text>
</comment>
<evidence type="ECO:0000313" key="4">
    <source>
        <dbReference type="Proteomes" id="UP000549052"/>
    </source>
</evidence>
<keyword evidence="2" id="KW-0732">Signal</keyword>
<evidence type="ECO:0000256" key="2">
    <source>
        <dbReference type="SAM" id="SignalP"/>
    </source>
</evidence>
<gene>
    <name evidence="3" type="ORF">FHW16_002072</name>
</gene>
<feature type="compositionally biased region" description="Low complexity" evidence="1">
    <location>
        <begin position="131"/>
        <end position="151"/>
    </location>
</feature>
<dbReference type="AlphaFoldDB" id="A0A839ENX0"/>
<sequence length="285" mass="28983">MTITRNLILAGIIGAASFTVVPAYALTAKECSVKYQAAKDAGSLGGLKWNDFRKAQCADASPAAAAPATPTKPAAKTTAAAPKAAAPADSAGGLTMKECSAKYQAAKTAGTLGGQKWNDFRKAQCSGDAAATAPAATPTKATKTATAPADTSTGGGLTMKECSAKYQAAKTAGTLGGLKWNDFRKAQCSSGATAAATATDDDTAPAPDTATYKEEPPAATTAAPKGVAFPRAVSTKFSTESAGKARMHTCLEQYYANKQNNTLGGLKWIQKGGGYYSLCNTRLKS</sequence>
<dbReference type="Proteomes" id="UP000549052">
    <property type="component" value="Unassembled WGS sequence"/>
</dbReference>
<accession>A0A839ENX0</accession>
<feature type="region of interest" description="Disordered" evidence="1">
    <location>
        <begin position="194"/>
        <end position="226"/>
    </location>
</feature>
<organism evidence="3 4">
    <name type="scientific">Phyllobacterium myrsinacearum</name>
    <dbReference type="NCBI Taxonomy" id="28101"/>
    <lineage>
        <taxon>Bacteria</taxon>
        <taxon>Pseudomonadati</taxon>
        <taxon>Pseudomonadota</taxon>
        <taxon>Alphaproteobacteria</taxon>
        <taxon>Hyphomicrobiales</taxon>
        <taxon>Phyllobacteriaceae</taxon>
        <taxon>Phyllobacterium</taxon>
    </lineage>
</organism>
<proteinExistence type="predicted"/>
<feature type="chain" id="PRO_5032440876" description="Antifreeze protein" evidence="2">
    <location>
        <begin position="26"/>
        <end position="285"/>
    </location>
</feature>
<reference evidence="3 4" key="1">
    <citation type="submission" date="2020-07" db="EMBL/GenBank/DDBJ databases">
        <title>Genomic Encyclopedia of Type Strains, Phase IV (KMG-V): Genome sequencing to study the core and pangenomes of soil and plant-associated prokaryotes.</title>
        <authorList>
            <person name="Whitman W."/>
        </authorList>
    </citation>
    <scope>NUCLEOTIDE SEQUENCE [LARGE SCALE GENOMIC DNA]</scope>
    <source>
        <strain evidence="3 4">AN3</strain>
    </source>
</reference>
<evidence type="ECO:0000256" key="1">
    <source>
        <dbReference type="SAM" id="MobiDB-lite"/>
    </source>
</evidence>
<name>A0A839ENX0_9HYPH</name>
<dbReference type="RefSeq" id="WP_182549066.1">
    <property type="nucleotide sequence ID" value="NZ_JACGXN010000002.1"/>
</dbReference>